<dbReference type="SUPFAM" id="SSF88697">
    <property type="entry name" value="PUA domain-like"/>
    <property type="match status" value="1"/>
</dbReference>
<protein>
    <recommendedName>
        <fullName evidence="3">ASCH domain-containing protein</fullName>
    </recommendedName>
</protein>
<reference evidence="1 2" key="1">
    <citation type="submission" date="2019-09" db="EMBL/GenBank/DDBJ databases">
        <title>Taxonomic organization of the family Brucellaceae based on a phylogenomic approach.</title>
        <authorList>
            <person name="Leclercq S."/>
            <person name="Cloeckaert A."/>
            <person name="Zygmunt M.S."/>
        </authorList>
    </citation>
    <scope>NUCLEOTIDE SEQUENCE [LARGE SCALE GENOMIC DNA]</scope>
    <source>
        <strain evidence="1 2">CCUG 34461</strain>
    </source>
</reference>
<dbReference type="InterPro" id="IPR015947">
    <property type="entry name" value="PUA-like_sf"/>
</dbReference>
<dbReference type="Gene3D" id="2.30.130.30">
    <property type="entry name" value="Hypothetical protein"/>
    <property type="match status" value="1"/>
</dbReference>
<accession>A0A6I0DU08</accession>
<dbReference type="AlphaFoldDB" id="A0A6I0DU08"/>
<proteinExistence type="predicted"/>
<organism evidence="1 2">
    <name type="scientific">Brucella anthropi</name>
    <name type="common">Ochrobactrum anthropi</name>
    <dbReference type="NCBI Taxonomy" id="529"/>
    <lineage>
        <taxon>Bacteria</taxon>
        <taxon>Pseudomonadati</taxon>
        <taxon>Pseudomonadota</taxon>
        <taxon>Alphaproteobacteria</taxon>
        <taxon>Hyphomicrobiales</taxon>
        <taxon>Brucellaceae</taxon>
        <taxon>Brucella/Ochrobactrum group</taxon>
        <taxon>Brucella</taxon>
    </lineage>
</organism>
<dbReference type="RefSeq" id="WP_151575167.1">
    <property type="nucleotide sequence ID" value="NZ_WBWT01000003.1"/>
</dbReference>
<sequence length="153" mass="17383">MKIILPEDLPQLALSVRQPWVHCIFHLGKPVENRKWNTSIRGTICIHASKGMTQYEYEDCRTLAYQIGQIDDATGEMLRSNPVPSLRSIPRGAIIGTVDIVDVVRRSNDPWFFGPYGFVLDNPRLLEKPITCNGALGFFDWRKKCSAEVRDHG</sequence>
<evidence type="ECO:0000313" key="2">
    <source>
        <dbReference type="Proteomes" id="UP000441102"/>
    </source>
</evidence>
<evidence type="ECO:0000313" key="1">
    <source>
        <dbReference type="EMBL" id="KAB2801665.1"/>
    </source>
</evidence>
<dbReference type="Proteomes" id="UP000441102">
    <property type="component" value="Unassembled WGS sequence"/>
</dbReference>
<gene>
    <name evidence="1" type="ORF">F9L06_08290</name>
</gene>
<dbReference type="EMBL" id="WBWX01000002">
    <property type="protein sequence ID" value="KAB2801665.1"/>
    <property type="molecule type" value="Genomic_DNA"/>
</dbReference>
<name>A0A6I0DU08_BRUAN</name>
<evidence type="ECO:0008006" key="3">
    <source>
        <dbReference type="Google" id="ProtNLM"/>
    </source>
</evidence>
<dbReference type="CDD" id="cd06554">
    <property type="entry name" value="ASCH_ASC-1_like"/>
    <property type="match status" value="1"/>
</dbReference>
<comment type="caution">
    <text evidence="1">The sequence shown here is derived from an EMBL/GenBank/DDBJ whole genome shotgun (WGS) entry which is preliminary data.</text>
</comment>